<accession>A0AA38FXY8</accession>
<feature type="transmembrane region" description="Helical" evidence="1">
    <location>
        <begin position="42"/>
        <end position="60"/>
    </location>
</feature>
<evidence type="ECO:0000313" key="2">
    <source>
        <dbReference type="EMBL" id="KAH9312932.1"/>
    </source>
</evidence>
<organism evidence="2 3">
    <name type="scientific">Taxus chinensis</name>
    <name type="common">Chinese yew</name>
    <name type="synonym">Taxus wallichiana var. chinensis</name>
    <dbReference type="NCBI Taxonomy" id="29808"/>
    <lineage>
        <taxon>Eukaryota</taxon>
        <taxon>Viridiplantae</taxon>
        <taxon>Streptophyta</taxon>
        <taxon>Embryophyta</taxon>
        <taxon>Tracheophyta</taxon>
        <taxon>Spermatophyta</taxon>
        <taxon>Pinopsida</taxon>
        <taxon>Pinidae</taxon>
        <taxon>Conifers II</taxon>
        <taxon>Cupressales</taxon>
        <taxon>Taxaceae</taxon>
        <taxon>Taxus</taxon>
    </lineage>
</organism>
<dbReference type="AlphaFoldDB" id="A0AA38FXY8"/>
<feature type="transmembrane region" description="Helical" evidence="1">
    <location>
        <begin position="66"/>
        <end position="88"/>
    </location>
</feature>
<keyword evidence="1" id="KW-1133">Transmembrane helix</keyword>
<keyword evidence="3" id="KW-1185">Reference proteome</keyword>
<evidence type="ECO:0000313" key="3">
    <source>
        <dbReference type="Proteomes" id="UP000824469"/>
    </source>
</evidence>
<dbReference type="Proteomes" id="UP000824469">
    <property type="component" value="Unassembled WGS sequence"/>
</dbReference>
<reference evidence="2 3" key="1">
    <citation type="journal article" date="2021" name="Nat. Plants">
        <title>The Taxus genome provides insights into paclitaxel biosynthesis.</title>
        <authorList>
            <person name="Xiong X."/>
            <person name="Gou J."/>
            <person name="Liao Q."/>
            <person name="Li Y."/>
            <person name="Zhou Q."/>
            <person name="Bi G."/>
            <person name="Li C."/>
            <person name="Du R."/>
            <person name="Wang X."/>
            <person name="Sun T."/>
            <person name="Guo L."/>
            <person name="Liang H."/>
            <person name="Lu P."/>
            <person name="Wu Y."/>
            <person name="Zhang Z."/>
            <person name="Ro D.K."/>
            <person name="Shang Y."/>
            <person name="Huang S."/>
            <person name="Yan J."/>
        </authorList>
    </citation>
    <scope>NUCLEOTIDE SEQUENCE [LARGE SCALE GENOMIC DNA]</scope>
    <source>
        <strain evidence="2">Ta-2019</strain>
    </source>
</reference>
<gene>
    <name evidence="2" type="ORF">KI387_027967</name>
</gene>
<dbReference type="OMA" id="AMERQYY"/>
<keyword evidence="1" id="KW-0472">Membrane</keyword>
<name>A0AA38FXY8_TAXCH</name>
<sequence length="104" mass="11672">MRQWENLKNSYTSEKVPAMERQYYLGALAPGVNRPTWTVLKCVMLALGLCLATMLYAALYSSSLVMAFHVFVLVLLSGGLFILLSWFLSQTGIVSAEEQMKDMN</sequence>
<comment type="caution">
    <text evidence="2">The sequence shown here is derived from an EMBL/GenBank/DDBJ whole genome shotgun (WGS) entry which is preliminary data.</text>
</comment>
<feature type="non-terminal residue" evidence="2">
    <location>
        <position position="1"/>
    </location>
</feature>
<dbReference type="EMBL" id="JAHRHJ020000006">
    <property type="protein sequence ID" value="KAH9312932.1"/>
    <property type="molecule type" value="Genomic_DNA"/>
</dbReference>
<proteinExistence type="predicted"/>
<protein>
    <submittedName>
        <fullName evidence="2">Uncharacterized protein</fullName>
    </submittedName>
</protein>
<keyword evidence="1" id="KW-0812">Transmembrane</keyword>
<evidence type="ECO:0000256" key="1">
    <source>
        <dbReference type="SAM" id="Phobius"/>
    </source>
</evidence>